<evidence type="ECO:0000313" key="1">
    <source>
        <dbReference type="EMBL" id="QRP70653.1"/>
    </source>
</evidence>
<dbReference type="Proteomes" id="UP000617681">
    <property type="component" value="Chromosome"/>
</dbReference>
<organism evidence="1 2">
    <name type="scientific">Corynebacterium glucuronolyticum</name>
    <dbReference type="NCBI Taxonomy" id="39791"/>
    <lineage>
        <taxon>Bacteria</taxon>
        <taxon>Bacillati</taxon>
        <taxon>Actinomycetota</taxon>
        <taxon>Actinomycetes</taxon>
        <taxon>Mycobacteriales</taxon>
        <taxon>Corynebacteriaceae</taxon>
        <taxon>Corynebacterium</taxon>
    </lineage>
</organism>
<accession>A0AAX1L876</accession>
<dbReference type="EMBL" id="CP069534">
    <property type="protein sequence ID" value="QRP70653.1"/>
    <property type="molecule type" value="Genomic_DNA"/>
</dbReference>
<sequence length="49" mass="4943">MKPSGNLIADTICRTAELGLMITGAADGGDVTIIDAVPVDPINVCPVCT</sequence>
<proteinExistence type="predicted"/>
<name>A0AAX1L876_9CORY</name>
<dbReference type="AlphaFoldDB" id="A0AAX1L876"/>
<protein>
    <submittedName>
        <fullName evidence="1">Uncharacterized protein</fullName>
    </submittedName>
</protein>
<evidence type="ECO:0000313" key="2">
    <source>
        <dbReference type="Proteomes" id="UP000617681"/>
    </source>
</evidence>
<reference evidence="1" key="1">
    <citation type="submission" date="2021-02" db="EMBL/GenBank/DDBJ databases">
        <title>FDA dAtabase for Regulatory Grade micrObial Sequences (FDA-ARGOS): Supporting development and validation of Infectious Disease Dx tests.</title>
        <authorList>
            <person name="Sproer C."/>
            <person name="Gronow S."/>
            <person name="Severitt S."/>
            <person name="Schroder I."/>
            <person name="Tallon L."/>
            <person name="Sadzewicz L."/>
            <person name="Zhao X."/>
            <person name="Boylan J."/>
            <person name="Ott S."/>
            <person name="Bowen H."/>
            <person name="Vavikolanu K."/>
            <person name="Mehta A."/>
            <person name="Aluvathingal J."/>
            <person name="Nadendla S."/>
            <person name="Lowell S."/>
            <person name="Myers T."/>
            <person name="Yan Y."/>
            <person name="Sichtig H."/>
        </authorList>
    </citation>
    <scope>NUCLEOTIDE SEQUENCE</scope>
    <source>
        <strain evidence="1">FDAARGOS_1191</strain>
    </source>
</reference>
<gene>
    <name evidence="1" type="ORF">I6J21_00245</name>
</gene>